<sequence length="737" mass="85163">MPPTNSKPEWPYPRITHFPGRIERFSYRTYNWFENRLWPIRPLPFLALVSTATGYQLRNHNLQDIGENLQVLLQPLAISTGVIYTGVFILRHFLKYFYFSYKGFLTENPKKPSYRTIVWGVLRKALLAIAPPQLSSCDRLLPNLPLPRLDDTIKGYVDSMKYFMPEEDYAQLIERSNQFLASEGRTLHRYAWILHKFKENYVTSFWEKYIYYAGRYPLPINSSISQCVMYGDNELTQIYQTARLLYIETISNLALDRQKYLAVGDGLMSTRHYKHLYNGCRVPGKEYDHFQWNPPSPHVVLVHEGTWYKVDTCDHKGRIYSVNELVKITAELMKRDDKATGFMTKIASLTTDRRTEWFENRKKFFLDNKHNRKLLKIIETAQFVISIDGDLKWGSKTTEELSRYMKDMITGDGKNRWFDKTLNYAVERNGRGGATGDHSPVDGAELDHLCENILNIDKQIMRTPSREEQIEAENITEENKKTLKFAEKLDFQNVDGLEAEVERCYENHGKAIKDLHMHSIAFLDFGKGRLKKCGISPDGFVQMAIQWAYFKDQGKFTMTYEPGSVRFYANSRTETLRPVTDASCKFVNAMNDENSTNAERRRLLKEACELHVKRSKDIMLGKGVDRHIFILAVLAKGLGYTSPFLDYYVNQKWLLSTSNIPNMTNSVKEDVSVNSISLGGSFGAVAQDGYGICYRFGGNQAILVHITSYHSSDVTDSDRMGGYMREAFHKLANLFDE</sequence>
<evidence type="ECO:0000313" key="13">
    <source>
        <dbReference type="Proteomes" id="UP000005237"/>
    </source>
</evidence>
<dbReference type="InterPro" id="IPR023213">
    <property type="entry name" value="CAT-like_dom_sf"/>
</dbReference>
<keyword evidence="6" id="KW-1133">Transmembrane helix</keyword>
<dbReference type="Gene3D" id="3.30.559.70">
    <property type="entry name" value="Choline/Carnitine o-acyltransferase, domain 2"/>
    <property type="match status" value="1"/>
</dbReference>
<dbReference type="EnsemblMetazoa" id="CJA02704.1">
    <property type="protein sequence ID" value="CJA02704.1"/>
    <property type="gene ID" value="WBGene00121908"/>
</dbReference>
<dbReference type="GO" id="GO:0006631">
    <property type="term" value="P:fatty acid metabolic process"/>
    <property type="evidence" value="ECO:0007669"/>
    <property type="project" value="UniProtKB-KW"/>
</dbReference>
<dbReference type="FunFam" id="3.30.559.10:FF:000002">
    <property type="entry name" value="carnitine O-palmitoyltransferase 1, liver isoform"/>
    <property type="match status" value="1"/>
</dbReference>
<evidence type="ECO:0000313" key="12">
    <source>
        <dbReference type="EnsemblMetazoa" id="CJA02704.1"/>
    </source>
</evidence>
<keyword evidence="8" id="KW-0472">Membrane</keyword>
<keyword evidence="9" id="KW-0012">Acyltransferase</keyword>
<proteinExistence type="inferred from homology"/>
<keyword evidence="5" id="KW-0276">Fatty acid metabolism</keyword>
<feature type="domain" description="Choline/carnitine acyltransferase" evidence="11">
    <location>
        <begin position="144"/>
        <end position="725"/>
    </location>
</feature>
<keyword evidence="7" id="KW-0443">Lipid metabolism</keyword>
<dbReference type="PANTHER" id="PTHR22589">
    <property type="entry name" value="CARNITINE O-ACYLTRANSFERASE"/>
    <property type="match status" value="1"/>
</dbReference>
<comment type="subcellular location">
    <subcellularLocation>
        <location evidence="1">Membrane</location>
        <topology evidence="1">Multi-pass membrane protein</topology>
    </subcellularLocation>
</comment>
<dbReference type="SUPFAM" id="SSF52777">
    <property type="entry name" value="CoA-dependent acyltransferases"/>
    <property type="match status" value="2"/>
</dbReference>
<evidence type="ECO:0000256" key="5">
    <source>
        <dbReference type="ARBA" id="ARBA00022832"/>
    </source>
</evidence>
<dbReference type="PANTHER" id="PTHR22589:SF110">
    <property type="entry name" value="CHOLINE_CARNITINE ACYLTRANSFERASE DOMAIN-CONTAINING PROTEIN"/>
    <property type="match status" value="1"/>
</dbReference>
<protein>
    <submittedName>
        <fullName evidence="12">Carn_acyltransf domain-containing protein</fullName>
    </submittedName>
</protein>
<dbReference type="Proteomes" id="UP000005237">
    <property type="component" value="Unassembled WGS sequence"/>
</dbReference>
<dbReference type="Pfam" id="PF00755">
    <property type="entry name" value="Carn_acyltransf"/>
    <property type="match status" value="1"/>
</dbReference>
<name>A0A8R1DH90_CAEJA</name>
<reference evidence="13" key="1">
    <citation type="submission" date="2010-08" db="EMBL/GenBank/DDBJ databases">
        <authorList>
            <consortium name="Caenorhabditis japonica Sequencing Consortium"/>
            <person name="Wilson R.K."/>
        </authorList>
    </citation>
    <scope>NUCLEOTIDE SEQUENCE [LARGE SCALE GENOMIC DNA]</scope>
    <source>
        <strain evidence="13">DF5081</strain>
    </source>
</reference>
<evidence type="ECO:0000256" key="8">
    <source>
        <dbReference type="ARBA" id="ARBA00023136"/>
    </source>
</evidence>
<dbReference type="GO" id="GO:0004095">
    <property type="term" value="F:carnitine O-palmitoyltransferase activity"/>
    <property type="evidence" value="ECO:0007669"/>
    <property type="project" value="TreeGrafter"/>
</dbReference>
<dbReference type="InterPro" id="IPR039551">
    <property type="entry name" value="Cho/carn_acyl_trans"/>
</dbReference>
<dbReference type="GO" id="GO:0005739">
    <property type="term" value="C:mitochondrion"/>
    <property type="evidence" value="ECO:0007669"/>
    <property type="project" value="TreeGrafter"/>
</dbReference>
<accession>A0A8R1DH90</accession>
<feature type="active site" description="Proton acceptor" evidence="10">
    <location>
        <position position="438"/>
    </location>
</feature>
<evidence type="ECO:0000256" key="6">
    <source>
        <dbReference type="ARBA" id="ARBA00022989"/>
    </source>
</evidence>
<evidence type="ECO:0000256" key="9">
    <source>
        <dbReference type="ARBA" id="ARBA00023315"/>
    </source>
</evidence>
<evidence type="ECO:0000256" key="1">
    <source>
        <dbReference type="ARBA" id="ARBA00004141"/>
    </source>
</evidence>
<reference evidence="12" key="2">
    <citation type="submission" date="2022-06" db="UniProtKB">
        <authorList>
            <consortium name="EnsemblMetazoa"/>
        </authorList>
    </citation>
    <scope>IDENTIFICATION</scope>
    <source>
        <strain evidence="12">DF5081</strain>
    </source>
</reference>
<dbReference type="PROSITE" id="PS00439">
    <property type="entry name" value="ACYLTRANSF_C_1"/>
    <property type="match status" value="1"/>
</dbReference>
<dbReference type="InterPro" id="IPR000542">
    <property type="entry name" value="Carn_acyl_trans"/>
</dbReference>
<dbReference type="InterPro" id="IPR042231">
    <property type="entry name" value="Cho/carn_acyl_trans_2"/>
</dbReference>
<evidence type="ECO:0000256" key="10">
    <source>
        <dbReference type="PIRSR" id="PIRSR600542-1"/>
    </source>
</evidence>
<keyword evidence="13" id="KW-1185">Reference proteome</keyword>
<dbReference type="GO" id="GO:0016020">
    <property type="term" value="C:membrane"/>
    <property type="evidence" value="ECO:0007669"/>
    <property type="project" value="UniProtKB-SubCell"/>
</dbReference>
<dbReference type="AlphaFoldDB" id="A0A8R1DH90"/>
<dbReference type="GO" id="GO:0009437">
    <property type="term" value="P:carnitine metabolic process"/>
    <property type="evidence" value="ECO:0007669"/>
    <property type="project" value="TreeGrafter"/>
</dbReference>
<comment type="similarity">
    <text evidence="2">Belongs to the carnitine/choline acetyltransferase family.</text>
</comment>
<evidence type="ECO:0000259" key="11">
    <source>
        <dbReference type="Pfam" id="PF00755"/>
    </source>
</evidence>
<evidence type="ECO:0000256" key="4">
    <source>
        <dbReference type="ARBA" id="ARBA00022692"/>
    </source>
</evidence>
<organism evidence="12 13">
    <name type="scientific">Caenorhabditis japonica</name>
    <dbReference type="NCBI Taxonomy" id="281687"/>
    <lineage>
        <taxon>Eukaryota</taxon>
        <taxon>Metazoa</taxon>
        <taxon>Ecdysozoa</taxon>
        <taxon>Nematoda</taxon>
        <taxon>Chromadorea</taxon>
        <taxon>Rhabditida</taxon>
        <taxon>Rhabditina</taxon>
        <taxon>Rhabditomorpha</taxon>
        <taxon>Rhabditoidea</taxon>
        <taxon>Rhabditidae</taxon>
        <taxon>Peloderinae</taxon>
        <taxon>Caenorhabditis</taxon>
    </lineage>
</organism>
<keyword evidence="4" id="KW-0812">Transmembrane</keyword>
<evidence type="ECO:0000256" key="2">
    <source>
        <dbReference type="ARBA" id="ARBA00005232"/>
    </source>
</evidence>
<keyword evidence="3" id="KW-0808">Transferase</keyword>
<evidence type="ECO:0000256" key="3">
    <source>
        <dbReference type="ARBA" id="ARBA00022679"/>
    </source>
</evidence>
<evidence type="ECO:0000256" key="7">
    <source>
        <dbReference type="ARBA" id="ARBA00023098"/>
    </source>
</evidence>
<dbReference type="Gene3D" id="3.30.559.10">
    <property type="entry name" value="Chloramphenicol acetyltransferase-like domain"/>
    <property type="match status" value="1"/>
</dbReference>